<dbReference type="RefSeq" id="WP_162448571.1">
    <property type="nucleotide sequence ID" value="NZ_WLZY01000001.1"/>
</dbReference>
<name>A0A7K3LY45_9ACTN</name>
<gene>
    <name evidence="1" type="ORF">F7O44_02375</name>
</gene>
<organism evidence="1 2">
    <name type="scientific">Phytoactinopolyspora mesophila</name>
    <dbReference type="NCBI Taxonomy" id="2650750"/>
    <lineage>
        <taxon>Bacteria</taxon>
        <taxon>Bacillati</taxon>
        <taxon>Actinomycetota</taxon>
        <taxon>Actinomycetes</taxon>
        <taxon>Jiangellales</taxon>
        <taxon>Jiangellaceae</taxon>
        <taxon>Phytoactinopolyspora</taxon>
    </lineage>
</organism>
<reference evidence="1 2" key="1">
    <citation type="submission" date="2019-11" db="EMBL/GenBank/DDBJ databases">
        <authorList>
            <person name="Li X.-J."/>
            <person name="Feng X.-M."/>
        </authorList>
    </citation>
    <scope>NUCLEOTIDE SEQUENCE [LARGE SCALE GENOMIC DNA]</scope>
    <source>
        <strain evidence="1 2">XMNu-373</strain>
    </source>
</reference>
<dbReference type="AlphaFoldDB" id="A0A7K3LY45"/>
<sequence length="56" mass="6432">MSLLVGSKIDEVDHAIDTLLEQRRHCTDPLDVLLASESIDRLLDDRLQLMRAKEDE</sequence>
<evidence type="ECO:0000313" key="1">
    <source>
        <dbReference type="EMBL" id="NDL55910.1"/>
    </source>
</evidence>
<accession>A0A7K3LY45</accession>
<evidence type="ECO:0000313" key="2">
    <source>
        <dbReference type="Proteomes" id="UP000460435"/>
    </source>
</evidence>
<proteinExistence type="predicted"/>
<protein>
    <submittedName>
        <fullName evidence="1">Uncharacterized protein</fullName>
    </submittedName>
</protein>
<comment type="caution">
    <text evidence="1">The sequence shown here is derived from an EMBL/GenBank/DDBJ whole genome shotgun (WGS) entry which is preliminary data.</text>
</comment>
<dbReference type="EMBL" id="WLZY01000001">
    <property type="protein sequence ID" value="NDL55910.1"/>
    <property type="molecule type" value="Genomic_DNA"/>
</dbReference>
<keyword evidence="2" id="KW-1185">Reference proteome</keyword>
<dbReference type="Proteomes" id="UP000460435">
    <property type="component" value="Unassembled WGS sequence"/>
</dbReference>